<dbReference type="PANTHER" id="PTHR48478:SF1">
    <property type="entry name" value="LECTIN-LIKE"/>
    <property type="match status" value="1"/>
</dbReference>
<dbReference type="Pfam" id="PF14299">
    <property type="entry name" value="PP2"/>
    <property type="match status" value="1"/>
</dbReference>
<dbReference type="AlphaFoldDB" id="A0AAV6IR09"/>
<feature type="region of interest" description="Disordered" evidence="1">
    <location>
        <begin position="1"/>
        <end position="24"/>
    </location>
</feature>
<evidence type="ECO:0000256" key="1">
    <source>
        <dbReference type="SAM" id="MobiDB-lite"/>
    </source>
</evidence>
<gene>
    <name evidence="2" type="ORF">RHGRI_029778</name>
</gene>
<reference evidence="2" key="1">
    <citation type="submission" date="2020-08" db="EMBL/GenBank/DDBJ databases">
        <title>Plant Genome Project.</title>
        <authorList>
            <person name="Zhang R.-G."/>
        </authorList>
    </citation>
    <scope>NUCLEOTIDE SEQUENCE</scope>
    <source>
        <strain evidence="2">WSP0</strain>
        <tissue evidence="2">Leaf</tissue>
    </source>
</reference>
<accession>A0AAV6IR09</accession>
<dbReference type="GO" id="GO:0030246">
    <property type="term" value="F:carbohydrate binding"/>
    <property type="evidence" value="ECO:0007669"/>
    <property type="project" value="InterPro"/>
</dbReference>
<protein>
    <submittedName>
        <fullName evidence="2">Uncharacterized protein</fullName>
    </submittedName>
</protein>
<evidence type="ECO:0000313" key="2">
    <source>
        <dbReference type="EMBL" id="KAG5529200.1"/>
    </source>
</evidence>
<dbReference type="Proteomes" id="UP000823749">
    <property type="component" value="Chromosome 10"/>
</dbReference>
<organism evidence="2 3">
    <name type="scientific">Rhododendron griersonianum</name>
    <dbReference type="NCBI Taxonomy" id="479676"/>
    <lineage>
        <taxon>Eukaryota</taxon>
        <taxon>Viridiplantae</taxon>
        <taxon>Streptophyta</taxon>
        <taxon>Embryophyta</taxon>
        <taxon>Tracheophyta</taxon>
        <taxon>Spermatophyta</taxon>
        <taxon>Magnoliopsida</taxon>
        <taxon>eudicotyledons</taxon>
        <taxon>Gunneridae</taxon>
        <taxon>Pentapetalae</taxon>
        <taxon>asterids</taxon>
        <taxon>Ericales</taxon>
        <taxon>Ericaceae</taxon>
        <taxon>Ericoideae</taxon>
        <taxon>Rhodoreae</taxon>
        <taxon>Rhododendron</taxon>
    </lineage>
</organism>
<keyword evidence="3" id="KW-1185">Reference proteome</keyword>
<dbReference type="PANTHER" id="PTHR48478">
    <property type="entry name" value="LECTIN-LIKE"/>
    <property type="match status" value="1"/>
</dbReference>
<dbReference type="EMBL" id="JACTNZ010000010">
    <property type="protein sequence ID" value="KAG5529200.1"/>
    <property type="molecule type" value="Genomic_DNA"/>
</dbReference>
<dbReference type="InterPro" id="IPR052147">
    <property type="entry name" value="PP2-like/Lectin"/>
</dbReference>
<name>A0AAV6IR09_9ERIC</name>
<proteinExistence type="predicted"/>
<evidence type="ECO:0000313" key="3">
    <source>
        <dbReference type="Proteomes" id="UP000823749"/>
    </source>
</evidence>
<dbReference type="InterPro" id="IPR025886">
    <property type="entry name" value="PP2-like"/>
</dbReference>
<sequence length="225" mass="26114">MGRNQDEETRGKDSKGKEVAGNSRGITRPPLNFLAIFKNYRITIDTSCPDELCRRLYAGVFLKPNKLKYFVDEESKKNCFMLFARELTIRHGGEEQYWEWETLSGEGIEVAKLVMVSWLDIKGNFRTINLSPGTLYEIVFELKKFDGEFNSDFNFDLIIKPQHSKALTRTTSLEGKPLEKWFELVVGEFRMSPEYVGNMEFGVEKHDWHWKSGVVVKCAIIRPKK</sequence>
<comment type="caution">
    <text evidence="2">The sequence shown here is derived from an EMBL/GenBank/DDBJ whole genome shotgun (WGS) entry which is preliminary data.</text>
</comment>
<feature type="compositionally biased region" description="Basic and acidic residues" evidence="1">
    <location>
        <begin position="1"/>
        <end position="18"/>
    </location>
</feature>